<evidence type="ECO:0000313" key="2">
    <source>
        <dbReference type="Proteomes" id="UP000824469"/>
    </source>
</evidence>
<sequence length="53" mass="5940">LELEIALRIKVSNMIMITLKGAMIIMKGTLREAMVEVEDTMVDSEAEVMVVDE</sequence>
<organism evidence="1 2">
    <name type="scientific">Taxus chinensis</name>
    <name type="common">Chinese yew</name>
    <name type="synonym">Taxus wallichiana var. chinensis</name>
    <dbReference type="NCBI Taxonomy" id="29808"/>
    <lineage>
        <taxon>Eukaryota</taxon>
        <taxon>Viridiplantae</taxon>
        <taxon>Streptophyta</taxon>
        <taxon>Embryophyta</taxon>
        <taxon>Tracheophyta</taxon>
        <taxon>Spermatophyta</taxon>
        <taxon>Pinopsida</taxon>
        <taxon>Pinidae</taxon>
        <taxon>Conifers II</taxon>
        <taxon>Cupressales</taxon>
        <taxon>Taxaceae</taxon>
        <taxon>Taxus</taxon>
    </lineage>
</organism>
<accession>A0AA38C3Y7</accession>
<gene>
    <name evidence="1" type="ORF">KI387_041726</name>
</gene>
<evidence type="ECO:0000313" key="1">
    <source>
        <dbReference type="EMBL" id="KAH9293072.1"/>
    </source>
</evidence>
<name>A0AA38C3Y7_TAXCH</name>
<dbReference type="Proteomes" id="UP000824469">
    <property type="component" value="Unassembled WGS sequence"/>
</dbReference>
<dbReference type="AlphaFoldDB" id="A0AA38C3Y7"/>
<proteinExistence type="predicted"/>
<reference evidence="1 2" key="1">
    <citation type="journal article" date="2021" name="Nat. Plants">
        <title>The Taxus genome provides insights into paclitaxel biosynthesis.</title>
        <authorList>
            <person name="Xiong X."/>
            <person name="Gou J."/>
            <person name="Liao Q."/>
            <person name="Li Y."/>
            <person name="Zhou Q."/>
            <person name="Bi G."/>
            <person name="Li C."/>
            <person name="Du R."/>
            <person name="Wang X."/>
            <person name="Sun T."/>
            <person name="Guo L."/>
            <person name="Liang H."/>
            <person name="Lu P."/>
            <person name="Wu Y."/>
            <person name="Zhang Z."/>
            <person name="Ro D.K."/>
            <person name="Shang Y."/>
            <person name="Huang S."/>
            <person name="Yan J."/>
        </authorList>
    </citation>
    <scope>NUCLEOTIDE SEQUENCE [LARGE SCALE GENOMIC DNA]</scope>
    <source>
        <strain evidence="1">Ta-2019</strain>
    </source>
</reference>
<protein>
    <submittedName>
        <fullName evidence="1">Uncharacterized protein</fullName>
    </submittedName>
</protein>
<dbReference type="EMBL" id="JAHRHJ020001754">
    <property type="protein sequence ID" value="KAH9293072.1"/>
    <property type="molecule type" value="Genomic_DNA"/>
</dbReference>
<feature type="non-terminal residue" evidence="1">
    <location>
        <position position="1"/>
    </location>
</feature>
<keyword evidence="2" id="KW-1185">Reference proteome</keyword>
<feature type="non-terminal residue" evidence="1">
    <location>
        <position position="53"/>
    </location>
</feature>
<comment type="caution">
    <text evidence="1">The sequence shown here is derived from an EMBL/GenBank/DDBJ whole genome shotgun (WGS) entry which is preliminary data.</text>
</comment>